<organism evidence="1 2">
    <name type="scientific">Papiliotrema laurentii</name>
    <name type="common">Cryptococcus laurentii</name>
    <dbReference type="NCBI Taxonomy" id="5418"/>
    <lineage>
        <taxon>Eukaryota</taxon>
        <taxon>Fungi</taxon>
        <taxon>Dikarya</taxon>
        <taxon>Basidiomycota</taxon>
        <taxon>Agaricomycotina</taxon>
        <taxon>Tremellomycetes</taxon>
        <taxon>Tremellales</taxon>
        <taxon>Rhynchogastremaceae</taxon>
        <taxon>Papiliotrema</taxon>
    </lineage>
</organism>
<dbReference type="EMBL" id="JAODAN010000010">
    <property type="protein sequence ID" value="KAK1921661.1"/>
    <property type="molecule type" value="Genomic_DNA"/>
</dbReference>
<protein>
    <submittedName>
        <fullName evidence="1">Uncharacterized protein</fullName>
    </submittedName>
</protein>
<evidence type="ECO:0000313" key="2">
    <source>
        <dbReference type="Proteomes" id="UP001182556"/>
    </source>
</evidence>
<proteinExistence type="predicted"/>
<reference evidence="1" key="1">
    <citation type="submission" date="2023-02" db="EMBL/GenBank/DDBJ databases">
        <title>Identification and recombinant expression of a fungal hydrolase from Papiliotrema laurentii that hydrolyzes apple cutin and clears colloidal polyester polyurethane.</title>
        <authorList>
            <consortium name="DOE Joint Genome Institute"/>
            <person name="Roman V.A."/>
            <person name="Bojanowski C."/>
            <person name="Crable B.R."/>
            <person name="Wagner D.N."/>
            <person name="Hung C.S."/>
            <person name="Nadeau L.J."/>
            <person name="Schratz L."/>
            <person name="Haridas S."/>
            <person name="Pangilinan J."/>
            <person name="Lipzen A."/>
            <person name="Na H."/>
            <person name="Yan M."/>
            <person name="Ng V."/>
            <person name="Grigoriev I.V."/>
            <person name="Spatafora J.W."/>
            <person name="Barlow D."/>
            <person name="Biffinger J."/>
            <person name="Kelley-Loughnane N."/>
            <person name="Varaljay V.A."/>
            <person name="Crookes-Goodson W.J."/>
        </authorList>
    </citation>
    <scope>NUCLEOTIDE SEQUENCE</scope>
    <source>
        <strain evidence="1">5307AH</strain>
    </source>
</reference>
<name>A0AAD9CTJ6_PAPLA</name>
<dbReference type="AlphaFoldDB" id="A0AAD9CTJ6"/>
<comment type="caution">
    <text evidence="1">The sequence shown here is derived from an EMBL/GenBank/DDBJ whole genome shotgun (WGS) entry which is preliminary data.</text>
</comment>
<accession>A0AAD9CTJ6</accession>
<keyword evidence="2" id="KW-1185">Reference proteome</keyword>
<evidence type="ECO:0000313" key="1">
    <source>
        <dbReference type="EMBL" id="KAK1921661.1"/>
    </source>
</evidence>
<sequence length="252" mass="28370">MGFKKYFQHLSSGGSSRRHPLSKSQRSRQALMILRPEWEETGPWNHTVEPDRKYIYFGIDKPQIGASDLGPTVRITTDARFGERRDTMASWVRSAIDPVISKYFGSTASQDCPPHQNIHFLEECHKNAVASLRDYGLKRGEFELMPVVLEPDGYPKQYREGIETFRRYSSTGRLEHNSTTLDNEWMWLITGVSWFGKTGPKGEDTQQTGASKPLLLTLTGPANEMAQQLNTASTLTAAPNHNCPTGDSTSQF</sequence>
<gene>
    <name evidence="1" type="ORF">DB88DRAFT_74795</name>
</gene>
<dbReference type="Proteomes" id="UP001182556">
    <property type="component" value="Unassembled WGS sequence"/>
</dbReference>